<dbReference type="InterPro" id="IPR036388">
    <property type="entry name" value="WH-like_DNA-bd_sf"/>
</dbReference>
<comment type="caution">
    <text evidence="3">The sequence shown here is derived from an EMBL/GenBank/DDBJ whole genome shotgun (WGS) entry which is preliminary data.</text>
</comment>
<accession>A0A7Y0UU83</accession>
<feature type="domain" description="Helix-turn-helix" evidence="2">
    <location>
        <begin position="9"/>
        <end position="57"/>
    </location>
</feature>
<dbReference type="EMBL" id="JABCUS010000012">
    <property type="protein sequence ID" value="NMX03594.1"/>
    <property type="molecule type" value="Genomic_DNA"/>
</dbReference>
<dbReference type="GO" id="GO:0003677">
    <property type="term" value="F:DNA binding"/>
    <property type="evidence" value="ECO:0007669"/>
    <property type="project" value="InterPro"/>
</dbReference>
<feature type="region of interest" description="Disordered" evidence="1">
    <location>
        <begin position="58"/>
        <end position="82"/>
    </location>
</feature>
<sequence length="82" mass="9620">MIEESPERWVTMKDVQEHLGVRRETVTSWIHKRDLPAYKMGRQWKFKLSEVDDWVRSGEAADHEPKTEKHVDEANGGAQCQN</sequence>
<feature type="compositionally biased region" description="Basic and acidic residues" evidence="1">
    <location>
        <begin position="58"/>
        <end position="73"/>
    </location>
</feature>
<evidence type="ECO:0000313" key="3">
    <source>
        <dbReference type="EMBL" id="NMX03594.1"/>
    </source>
</evidence>
<dbReference type="AlphaFoldDB" id="A0A7Y0UU83"/>
<dbReference type="Gene3D" id="1.10.10.10">
    <property type="entry name" value="Winged helix-like DNA-binding domain superfamily/Winged helix DNA-binding domain"/>
    <property type="match status" value="1"/>
</dbReference>
<dbReference type="RefSeq" id="WP_169762726.1">
    <property type="nucleotide sequence ID" value="NZ_JABCUQ010000001.1"/>
</dbReference>
<evidence type="ECO:0000259" key="2">
    <source>
        <dbReference type="Pfam" id="PF12728"/>
    </source>
</evidence>
<dbReference type="InterPro" id="IPR010093">
    <property type="entry name" value="SinI_DNA-bd"/>
</dbReference>
<protein>
    <submittedName>
        <fullName evidence="3">Helix-turn-helix domain-containing protein</fullName>
    </submittedName>
</protein>
<name>A0A7Y0UU83_9ACTO</name>
<reference evidence="3 4" key="1">
    <citation type="submission" date="2020-04" db="EMBL/GenBank/DDBJ databases">
        <title>Antimicrobial susceptibility and clonality of vaginal-derived multi-drug resistant Mobiluncus isolates in China.</title>
        <authorList>
            <person name="Zhang X."/>
        </authorList>
    </citation>
    <scope>NUCLEOTIDE SEQUENCE [LARGE SCALE GENOMIC DNA]</scope>
    <source>
        <strain evidence="3 4">12</strain>
    </source>
</reference>
<organism evidence="3 4">
    <name type="scientific">Mobiluncus mulieris</name>
    <dbReference type="NCBI Taxonomy" id="2052"/>
    <lineage>
        <taxon>Bacteria</taxon>
        <taxon>Bacillati</taxon>
        <taxon>Actinomycetota</taxon>
        <taxon>Actinomycetes</taxon>
        <taxon>Actinomycetales</taxon>
        <taxon>Actinomycetaceae</taxon>
        <taxon>Mobiluncus</taxon>
    </lineage>
</organism>
<dbReference type="InterPro" id="IPR041657">
    <property type="entry name" value="HTH_17"/>
</dbReference>
<proteinExistence type="predicted"/>
<dbReference type="Pfam" id="PF12728">
    <property type="entry name" value="HTH_17"/>
    <property type="match status" value="1"/>
</dbReference>
<gene>
    <name evidence="3" type="ORF">HHJ77_06580</name>
</gene>
<dbReference type="Proteomes" id="UP000575397">
    <property type="component" value="Unassembled WGS sequence"/>
</dbReference>
<dbReference type="NCBIfam" id="TIGR01764">
    <property type="entry name" value="excise"/>
    <property type="match status" value="1"/>
</dbReference>
<dbReference type="InterPro" id="IPR009061">
    <property type="entry name" value="DNA-bd_dom_put_sf"/>
</dbReference>
<evidence type="ECO:0000313" key="4">
    <source>
        <dbReference type="Proteomes" id="UP000575397"/>
    </source>
</evidence>
<evidence type="ECO:0000256" key="1">
    <source>
        <dbReference type="SAM" id="MobiDB-lite"/>
    </source>
</evidence>
<dbReference type="SUPFAM" id="SSF46955">
    <property type="entry name" value="Putative DNA-binding domain"/>
    <property type="match status" value="1"/>
</dbReference>